<proteinExistence type="predicted"/>
<reference evidence="3" key="1">
    <citation type="journal article" date="2014" name="Int. J. Syst. Evol. Microbiol.">
        <title>Complete genome sequence of Corynebacterium casei LMG S-19264T (=DSM 44701T), isolated from a smear-ripened cheese.</title>
        <authorList>
            <consortium name="US DOE Joint Genome Institute (JGI-PGF)"/>
            <person name="Walter F."/>
            <person name="Albersmeier A."/>
            <person name="Kalinowski J."/>
            <person name="Ruckert C."/>
        </authorList>
    </citation>
    <scope>NUCLEOTIDE SEQUENCE</scope>
    <source>
        <strain evidence="3">JCM 13064</strain>
    </source>
</reference>
<dbReference type="Pfam" id="PF19054">
    <property type="entry name" value="DUF5753"/>
    <property type="match status" value="1"/>
</dbReference>
<evidence type="ECO:0000313" key="4">
    <source>
        <dbReference type="Proteomes" id="UP000645217"/>
    </source>
</evidence>
<sequence length="176" mass="19463">MTSPSHERHPGPRAFPAPLDYPKVIQGTLPTADREEIEGRLEARIRRQALLAKADPPHLWAIMNEGALRRGVGGRKVMHAQLQALLDATESPNISPQVVPFQGGAHPGMHDSFIVMQFDQGNADAIYLESMTNDLFLESETDIERHNQVFEHLRAISSSPVATRKLIAAALSEEMN</sequence>
<evidence type="ECO:0000256" key="1">
    <source>
        <dbReference type="SAM" id="MobiDB-lite"/>
    </source>
</evidence>
<dbReference type="AlphaFoldDB" id="A0A917VLB6"/>
<feature type="domain" description="DUF5753" evidence="2">
    <location>
        <begin position="24"/>
        <end position="168"/>
    </location>
</feature>
<comment type="caution">
    <text evidence="3">The sequence shown here is derived from an EMBL/GenBank/DDBJ whole genome shotgun (WGS) entry which is preliminary data.</text>
</comment>
<evidence type="ECO:0000313" key="3">
    <source>
        <dbReference type="EMBL" id="GGK95779.1"/>
    </source>
</evidence>
<accession>A0A917VLB6</accession>
<feature type="compositionally biased region" description="Basic and acidic residues" evidence="1">
    <location>
        <begin position="1"/>
        <end position="10"/>
    </location>
</feature>
<feature type="region of interest" description="Disordered" evidence="1">
    <location>
        <begin position="1"/>
        <end position="21"/>
    </location>
</feature>
<dbReference type="EMBL" id="BMNT01000023">
    <property type="protein sequence ID" value="GGK95779.1"/>
    <property type="molecule type" value="Genomic_DNA"/>
</dbReference>
<protein>
    <recommendedName>
        <fullName evidence="2">DUF5753 domain-containing protein</fullName>
    </recommendedName>
</protein>
<name>A0A917VLB6_9ACTN</name>
<organism evidence="3 4">
    <name type="scientific">Sphaerisporangium melleum</name>
    <dbReference type="NCBI Taxonomy" id="321316"/>
    <lineage>
        <taxon>Bacteria</taxon>
        <taxon>Bacillati</taxon>
        <taxon>Actinomycetota</taxon>
        <taxon>Actinomycetes</taxon>
        <taxon>Streptosporangiales</taxon>
        <taxon>Streptosporangiaceae</taxon>
        <taxon>Sphaerisporangium</taxon>
    </lineage>
</organism>
<reference evidence="3" key="2">
    <citation type="submission" date="2020-09" db="EMBL/GenBank/DDBJ databases">
        <authorList>
            <person name="Sun Q."/>
            <person name="Ohkuma M."/>
        </authorList>
    </citation>
    <scope>NUCLEOTIDE SEQUENCE</scope>
    <source>
        <strain evidence="3">JCM 13064</strain>
    </source>
</reference>
<dbReference type="InterPro" id="IPR043917">
    <property type="entry name" value="DUF5753"/>
</dbReference>
<evidence type="ECO:0000259" key="2">
    <source>
        <dbReference type="Pfam" id="PF19054"/>
    </source>
</evidence>
<gene>
    <name evidence="3" type="ORF">GCM10007964_42640</name>
</gene>
<keyword evidence="4" id="KW-1185">Reference proteome</keyword>
<dbReference type="Proteomes" id="UP000645217">
    <property type="component" value="Unassembled WGS sequence"/>
</dbReference>